<evidence type="ECO:0000256" key="3">
    <source>
        <dbReference type="ARBA" id="ARBA00023239"/>
    </source>
</evidence>
<evidence type="ECO:0000259" key="4">
    <source>
        <dbReference type="Pfam" id="PF00291"/>
    </source>
</evidence>
<name>A0A8J4E463_9ACTN</name>
<dbReference type="GO" id="GO:0006567">
    <property type="term" value="P:L-threonine catabolic process"/>
    <property type="evidence" value="ECO:0007669"/>
    <property type="project" value="TreeGrafter"/>
</dbReference>
<evidence type="ECO:0000313" key="5">
    <source>
        <dbReference type="EMBL" id="GIJ60866.1"/>
    </source>
</evidence>
<sequence>MRCGEGHDVTDPLAWCCADCGGPWEFTDLAPFDPGSIDTGTWSMWRYAAMLPVKPVVSLGEGATPLVPVHLPDGSVLAKLEQLNPTASYKDRGTSAAVSHFVTHGADHLVEDSSGNAGASIAAYAAAAGVSARVYVPATASAAKVRQISAAGADVVPVPGPRSAAYAAARADRRGVYASHVWHPAFLLGHRTCAWEIWEQHGRRLPAVVACPVGQGNLFLGLAHGFRSIVDAGFADRVPRMVAVQAAACAPVAAAWRSGAAVPSTVDEGRTVAEGIRTAAPVRGRELLRVARRTGGAVFTVTEAAIRAAVRDLAGAGLLVEPTGAVAVAALGQIRQRFTGEILVPLTGSGLKTA</sequence>
<gene>
    <name evidence="5" type="primary">thrC</name>
    <name evidence="5" type="ORF">Vau01_083820</name>
</gene>
<dbReference type="AlphaFoldDB" id="A0A8J4E463"/>
<dbReference type="SUPFAM" id="SSF53686">
    <property type="entry name" value="Tryptophan synthase beta subunit-like PLP-dependent enzymes"/>
    <property type="match status" value="1"/>
</dbReference>
<comment type="caution">
    <text evidence="5">The sequence shown here is derived from an EMBL/GenBank/DDBJ whole genome shotgun (WGS) entry which is preliminary data.</text>
</comment>
<evidence type="ECO:0000313" key="6">
    <source>
        <dbReference type="Proteomes" id="UP000612585"/>
    </source>
</evidence>
<dbReference type="GO" id="GO:0009097">
    <property type="term" value="P:isoleucine biosynthetic process"/>
    <property type="evidence" value="ECO:0007669"/>
    <property type="project" value="TreeGrafter"/>
</dbReference>
<keyword evidence="6" id="KW-1185">Reference proteome</keyword>
<dbReference type="GO" id="GO:0006565">
    <property type="term" value="P:L-serine catabolic process"/>
    <property type="evidence" value="ECO:0007669"/>
    <property type="project" value="TreeGrafter"/>
</dbReference>
<dbReference type="InterPro" id="IPR001926">
    <property type="entry name" value="TrpB-like_PALP"/>
</dbReference>
<dbReference type="PANTHER" id="PTHR48078:SF6">
    <property type="entry name" value="L-THREONINE DEHYDRATASE CATABOLIC TDCB"/>
    <property type="match status" value="1"/>
</dbReference>
<keyword evidence="3" id="KW-0456">Lyase</keyword>
<feature type="domain" description="Tryptophan synthase beta chain-like PALP" evidence="4">
    <location>
        <begin position="57"/>
        <end position="348"/>
    </location>
</feature>
<evidence type="ECO:0000256" key="1">
    <source>
        <dbReference type="ARBA" id="ARBA00001933"/>
    </source>
</evidence>
<dbReference type="Proteomes" id="UP000612585">
    <property type="component" value="Unassembled WGS sequence"/>
</dbReference>
<dbReference type="GO" id="GO:0003941">
    <property type="term" value="F:L-serine ammonia-lyase activity"/>
    <property type="evidence" value="ECO:0007669"/>
    <property type="project" value="TreeGrafter"/>
</dbReference>
<protein>
    <submittedName>
        <fullName evidence="5">Threonine synthase</fullName>
    </submittedName>
</protein>
<organism evidence="5 6">
    <name type="scientific">Virgisporangium aurantiacum</name>
    <dbReference type="NCBI Taxonomy" id="175570"/>
    <lineage>
        <taxon>Bacteria</taxon>
        <taxon>Bacillati</taxon>
        <taxon>Actinomycetota</taxon>
        <taxon>Actinomycetes</taxon>
        <taxon>Micromonosporales</taxon>
        <taxon>Micromonosporaceae</taxon>
        <taxon>Virgisporangium</taxon>
    </lineage>
</organism>
<proteinExistence type="predicted"/>
<dbReference type="Pfam" id="PF00291">
    <property type="entry name" value="PALP"/>
    <property type="match status" value="1"/>
</dbReference>
<dbReference type="EMBL" id="BOPG01000061">
    <property type="protein sequence ID" value="GIJ60866.1"/>
    <property type="molecule type" value="Genomic_DNA"/>
</dbReference>
<dbReference type="PANTHER" id="PTHR48078">
    <property type="entry name" value="THREONINE DEHYDRATASE, MITOCHONDRIAL-RELATED"/>
    <property type="match status" value="1"/>
</dbReference>
<keyword evidence="2" id="KW-0663">Pyridoxal phosphate</keyword>
<evidence type="ECO:0000256" key="2">
    <source>
        <dbReference type="ARBA" id="ARBA00022898"/>
    </source>
</evidence>
<accession>A0A8J4E463</accession>
<reference evidence="5" key="1">
    <citation type="submission" date="2021-01" db="EMBL/GenBank/DDBJ databases">
        <title>Whole genome shotgun sequence of Virgisporangium aurantiacum NBRC 16421.</title>
        <authorList>
            <person name="Komaki H."/>
            <person name="Tamura T."/>
        </authorList>
    </citation>
    <scope>NUCLEOTIDE SEQUENCE</scope>
    <source>
        <strain evidence="5">NBRC 16421</strain>
    </source>
</reference>
<dbReference type="Gene3D" id="3.40.50.1100">
    <property type="match status" value="2"/>
</dbReference>
<comment type="cofactor">
    <cofactor evidence="1">
        <name>pyridoxal 5'-phosphate</name>
        <dbReference type="ChEBI" id="CHEBI:597326"/>
    </cofactor>
</comment>
<dbReference type="RefSeq" id="WP_204005517.1">
    <property type="nucleotide sequence ID" value="NZ_BOPG01000061.1"/>
</dbReference>
<dbReference type="InterPro" id="IPR050147">
    <property type="entry name" value="Ser/Thr_Dehydratase"/>
</dbReference>
<dbReference type="InterPro" id="IPR036052">
    <property type="entry name" value="TrpB-like_PALP_sf"/>
</dbReference>
<dbReference type="GO" id="GO:0004794">
    <property type="term" value="F:threonine deaminase activity"/>
    <property type="evidence" value="ECO:0007669"/>
    <property type="project" value="TreeGrafter"/>
</dbReference>